<keyword evidence="14" id="KW-0333">Golgi apparatus</keyword>
<evidence type="ECO:0000256" key="3">
    <source>
        <dbReference type="ARBA" id="ARBA00004648"/>
    </source>
</evidence>
<dbReference type="Gene3D" id="3.90.550.10">
    <property type="entry name" value="Spore Coat Polysaccharide Biosynthesis Protein SpsA, Chain A"/>
    <property type="match status" value="1"/>
</dbReference>
<accession>A0A182W3Y6</accession>
<dbReference type="GO" id="GO:0046872">
    <property type="term" value="F:metal ion binding"/>
    <property type="evidence" value="ECO:0007669"/>
    <property type="project" value="UniProtKB-KW"/>
</dbReference>
<dbReference type="GO" id="GO:0015012">
    <property type="term" value="P:heparan sulfate proteoglycan biosynthetic process"/>
    <property type="evidence" value="ECO:0007669"/>
    <property type="project" value="UniProtKB-ARBA"/>
</dbReference>
<evidence type="ECO:0000313" key="24">
    <source>
        <dbReference type="Proteomes" id="UP000075920"/>
    </source>
</evidence>
<keyword evidence="24" id="KW-1185">Reference proteome</keyword>
<evidence type="ECO:0000256" key="19">
    <source>
        <dbReference type="ARBA" id="ARBA00069568"/>
    </source>
</evidence>
<dbReference type="SUPFAM" id="SSF53448">
    <property type="entry name" value="Nucleotide-diphospho-sugar transferases"/>
    <property type="match status" value="1"/>
</dbReference>
<evidence type="ECO:0000256" key="7">
    <source>
        <dbReference type="ARBA" id="ARBA00022676"/>
    </source>
</evidence>
<evidence type="ECO:0000259" key="22">
    <source>
        <dbReference type="Pfam" id="PF09258"/>
    </source>
</evidence>
<comment type="cofactor">
    <cofactor evidence="1">
        <name>Mn(2+)</name>
        <dbReference type="ChEBI" id="CHEBI:29035"/>
    </cofactor>
</comment>
<feature type="domain" description="Glycosyl transferase 64" evidence="22">
    <location>
        <begin position="484"/>
        <end position="729"/>
    </location>
</feature>
<sequence>MTFPSKYSFIKPQTLLLLPAPKKQPVRYPYLVASGVIALMLLLIWVAGLLTDCETVGERLSLDLADVPQVVLDKEAELARARNRNCSYWDCFNVYRCGQRAPTLDDDDADGERISIYVYPLKEYLDADSKRPAGPLSREFYRIVQTIVNSPYYTANPNEACLFLPTLDTLNQNRIDTTLVGKALASLPHWENGENHLIFNLIPGNKPDYSTVLDVNTDRAIIVGAGFDSWTFRTDFDVSVPVYSAALESYRWPEPPVDRTVLLVAAQLNIFPRQFRILQELTYDYPNDILLLQRCPTATAKVDEVLDITQTGDELRRPPAGSLQDVRCNFPHGNEHEYPAVLATGTFCLVARGVRLGQPILLEAMAAGCIPVVMADNYVLPFADLLDWELLAIRLHETNLHTIVPVLRAISVERIAEMQAQIRSVYNRYFATLDRIVLTVLEQLNDRIFPHRSRTYLHWNVGPETRVTQNPLFLPLIAPKAQGFTAVILTYDRLESLYILIQKLATVPSLQKMLVVWNNQRKAPPHPSLFPKIGKPLKIIQTAANRLSNRFYPYEEIETEAILTIDDDIVMLTADELDFGYEVWREYPDRIVGFPSRTHVWDNATGRWRYESEWTNQISMVLTGAAFHHKYWSYLYTHAMPGNIKEWVDEHMNCEDIAMNFLVSNITNKPPIKVAPRKKFKCPECTNNEMLSADLNHMTERSACINRFAEIYGTMPLRTVEFRADPVLFKDNFPEKLKRFNDIGSL</sequence>
<keyword evidence="12" id="KW-0735">Signal-anchor</keyword>
<evidence type="ECO:0000256" key="9">
    <source>
        <dbReference type="ARBA" id="ARBA00022692"/>
    </source>
</evidence>
<comment type="subcellular location">
    <subcellularLocation>
        <location evidence="3">Endoplasmic reticulum membrane</location>
        <topology evidence="3">Single-pass type II membrane protein</topology>
    </subcellularLocation>
    <subcellularLocation>
        <location evidence="2">Golgi apparatus membrane</location>
        <topology evidence="2">Single-pass type II membrane protein</topology>
    </subcellularLocation>
</comment>
<keyword evidence="13 20" id="KW-1133">Transmembrane helix</keyword>
<name>A0A182W3Y6_9DIPT</name>
<comment type="pathway">
    <text evidence="4">Protein modification; protein glycosylation.</text>
</comment>
<dbReference type="GO" id="GO:0015020">
    <property type="term" value="F:glucuronosyltransferase activity"/>
    <property type="evidence" value="ECO:0007669"/>
    <property type="project" value="UniProtKB-ARBA"/>
</dbReference>
<dbReference type="InterPro" id="IPR029044">
    <property type="entry name" value="Nucleotide-diphossugar_trans"/>
</dbReference>
<evidence type="ECO:0000256" key="11">
    <source>
        <dbReference type="ARBA" id="ARBA00022824"/>
    </source>
</evidence>
<dbReference type="InterPro" id="IPR015338">
    <property type="entry name" value="GT64_dom"/>
</dbReference>
<dbReference type="EC" id="2.4.1.224" evidence="6"/>
<keyword evidence="11" id="KW-0256">Endoplasmic reticulum</keyword>
<dbReference type="GO" id="GO:0005789">
    <property type="term" value="C:endoplasmic reticulum membrane"/>
    <property type="evidence" value="ECO:0007669"/>
    <property type="project" value="UniProtKB-SubCell"/>
</dbReference>
<evidence type="ECO:0000256" key="17">
    <source>
        <dbReference type="ARBA" id="ARBA00023180"/>
    </source>
</evidence>
<evidence type="ECO:0000256" key="16">
    <source>
        <dbReference type="ARBA" id="ARBA00023157"/>
    </source>
</evidence>
<dbReference type="InterPro" id="IPR040911">
    <property type="entry name" value="Exostosin_GT47"/>
</dbReference>
<evidence type="ECO:0000256" key="8">
    <source>
        <dbReference type="ARBA" id="ARBA00022679"/>
    </source>
</evidence>
<evidence type="ECO:0000256" key="18">
    <source>
        <dbReference type="ARBA" id="ARBA00023211"/>
    </source>
</evidence>
<evidence type="ECO:0000256" key="12">
    <source>
        <dbReference type="ARBA" id="ARBA00022968"/>
    </source>
</evidence>
<evidence type="ECO:0000256" key="13">
    <source>
        <dbReference type="ARBA" id="ARBA00022989"/>
    </source>
</evidence>
<evidence type="ECO:0000256" key="2">
    <source>
        <dbReference type="ARBA" id="ARBA00004323"/>
    </source>
</evidence>
<keyword evidence="17" id="KW-0325">Glycoprotein</keyword>
<dbReference type="EnsemblMetazoa" id="AMIN005047-RA">
    <property type="protein sequence ID" value="AMIN005047-PA"/>
    <property type="gene ID" value="AMIN005047"/>
</dbReference>
<dbReference type="AlphaFoldDB" id="A0A182W3Y6"/>
<dbReference type="PANTHER" id="PTHR48261:SF5">
    <property type="entry name" value="EXOSTOSIN GLYCOSYLTRANSFERASE 2"/>
    <property type="match status" value="1"/>
</dbReference>
<evidence type="ECO:0000259" key="21">
    <source>
        <dbReference type="Pfam" id="PF03016"/>
    </source>
</evidence>
<feature type="transmembrane region" description="Helical" evidence="20">
    <location>
        <begin position="28"/>
        <end position="50"/>
    </location>
</feature>
<reference evidence="24" key="1">
    <citation type="submission" date="2013-03" db="EMBL/GenBank/DDBJ databases">
        <title>The Genome Sequence of Anopheles minimus MINIMUS1.</title>
        <authorList>
            <consortium name="The Broad Institute Genomics Platform"/>
            <person name="Neafsey D.E."/>
            <person name="Walton C."/>
            <person name="Walker B."/>
            <person name="Young S.K."/>
            <person name="Zeng Q."/>
            <person name="Gargeya S."/>
            <person name="Fitzgerald M."/>
            <person name="Haas B."/>
            <person name="Abouelleil A."/>
            <person name="Allen A.W."/>
            <person name="Alvarado L."/>
            <person name="Arachchi H.M."/>
            <person name="Berlin A.M."/>
            <person name="Chapman S.B."/>
            <person name="Gainer-Dewar J."/>
            <person name="Goldberg J."/>
            <person name="Griggs A."/>
            <person name="Gujja S."/>
            <person name="Hansen M."/>
            <person name="Howarth C."/>
            <person name="Imamovic A."/>
            <person name="Ireland A."/>
            <person name="Larimer J."/>
            <person name="McCowan C."/>
            <person name="Murphy C."/>
            <person name="Pearson M."/>
            <person name="Poon T.W."/>
            <person name="Priest M."/>
            <person name="Roberts A."/>
            <person name="Saif S."/>
            <person name="Shea T."/>
            <person name="Sisk P."/>
            <person name="Sykes S."/>
            <person name="Wortman J."/>
            <person name="Nusbaum C."/>
            <person name="Birren B."/>
        </authorList>
    </citation>
    <scope>NUCLEOTIDE SEQUENCE [LARGE SCALE GENOMIC DNA]</scope>
    <source>
        <strain evidence="24">MINIMUS1</strain>
    </source>
</reference>
<keyword evidence="8" id="KW-0808">Transferase</keyword>
<evidence type="ECO:0000256" key="10">
    <source>
        <dbReference type="ARBA" id="ARBA00022723"/>
    </source>
</evidence>
<keyword evidence="15 20" id="KW-0472">Membrane</keyword>
<dbReference type="GO" id="GO:0000139">
    <property type="term" value="C:Golgi membrane"/>
    <property type="evidence" value="ECO:0007669"/>
    <property type="project" value="UniProtKB-SubCell"/>
</dbReference>
<comment type="similarity">
    <text evidence="5">Belongs to the glycosyltransferase 47 family.</text>
</comment>
<evidence type="ECO:0000256" key="1">
    <source>
        <dbReference type="ARBA" id="ARBA00001936"/>
    </source>
</evidence>
<evidence type="ECO:0000256" key="5">
    <source>
        <dbReference type="ARBA" id="ARBA00010271"/>
    </source>
</evidence>
<keyword evidence="9 20" id="KW-0812">Transmembrane</keyword>
<dbReference type="Pfam" id="PF03016">
    <property type="entry name" value="Exostosin_GT47"/>
    <property type="match status" value="1"/>
</dbReference>
<evidence type="ECO:0000256" key="4">
    <source>
        <dbReference type="ARBA" id="ARBA00004922"/>
    </source>
</evidence>
<keyword evidence="7" id="KW-0328">Glycosyltransferase</keyword>
<proteinExistence type="inferred from homology"/>
<dbReference type="InterPro" id="IPR004263">
    <property type="entry name" value="Exostosin"/>
</dbReference>
<dbReference type="FunFam" id="3.90.550.10:FF:000035">
    <property type="entry name" value="Putative Exostosin-2"/>
    <property type="match status" value="1"/>
</dbReference>
<organism evidence="23 24">
    <name type="scientific">Anopheles minimus</name>
    <dbReference type="NCBI Taxonomy" id="112268"/>
    <lineage>
        <taxon>Eukaryota</taxon>
        <taxon>Metazoa</taxon>
        <taxon>Ecdysozoa</taxon>
        <taxon>Arthropoda</taxon>
        <taxon>Hexapoda</taxon>
        <taxon>Insecta</taxon>
        <taxon>Pterygota</taxon>
        <taxon>Neoptera</taxon>
        <taxon>Endopterygota</taxon>
        <taxon>Diptera</taxon>
        <taxon>Nematocera</taxon>
        <taxon>Culicoidea</taxon>
        <taxon>Culicidae</taxon>
        <taxon>Anophelinae</taxon>
        <taxon>Anopheles</taxon>
    </lineage>
</organism>
<evidence type="ECO:0000256" key="15">
    <source>
        <dbReference type="ARBA" id="ARBA00023136"/>
    </source>
</evidence>
<dbReference type="STRING" id="112268.A0A182W3Y6"/>
<evidence type="ECO:0000256" key="14">
    <source>
        <dbReference type="ARBA" id="ARBA00023034"/>
    </source>
</evidence>
<dbReference type="PANTHER" id="PTHR48261">
    <property type="entry name" value="ACETYLGLUCOSAMINYLTRANSFERASE"/>
    <property type="match status" value="1"/>
</dbReference>
<keyword evidence="10" id="KW-0479">Metal-binding</keyword>
<evidence type="ECO:0000256" key="20">
    <source>
        <dbReference type="SAM" id="Phobius"/>
    </source>
</evidence>
<dbReference type="GO" id="GO:0050508">
    <property type="term" value="F:glucuronosyl-N-acetylglucosaminyl-proteoglycan 4-alpha-N-acetylglucosaminyltransferase activity"/>
    <property type="evidence" value="ECO:0007669"/>
    <property type="project" value="UniProtKB-EC"/>
</dbReference>
<keyword evidence="18" id="KW-0464">Manganese</keyword>
<protein>
    <recommendedName>
        <fullName evidence="19">Exostosin-2</fullName>
        <ecNumber evidence="6">2.4.1.224</ecNumber>
    </recommendedName>
</protein>
<evidence type="ECO:0000256" key="6">
    <source>
        <dbReference type="ARBA" id="ARBA00012194"/>
    </source>
</evidence>
<dbReference type="Pfam" id="PF09258">
    <property type="entry name" value="Glyco_transf_64"/>
    <property type="match status" value="1"/>
</dbReference>
<reference evidence="23" key="2">
    <citation type="submission" date="2020-05" db="UniProtKB">
        <authorList>
            <consortium name="EnsemblMetazoa"/>
        </authorList>
    </citation>
    <scope>IDENTIFICATION</scope>
    <source>
        <strain evidence="23">MINIMUS1</strain>
    </source>
</reference>
<dbReference type="VEuPathDB" id="VectorBase:AMIN005047"/>
<keyword evidence="16" id="KW-1015">Disulfide bond</keyword>
<dbReference type="Proteomes" id="UP000075920">
    <property type="component" value="Unassembled WGS sequence"/>
</dbReference>
<feature type="domain" description="Exostosin GT47" evidence="21">
    <location>
        <begin position="112"/>
        <end position="409"/>
    </location>
</feature>
<evidence type="ECO:0000313" key="23">
    <source>
        <dbReference type="EnsemblMetazoa" id="AMIN005047-PA"/>
    </source>
</evidence>